<dbReference type="GO" id="GO:0005737">
    <property type="term" value="C:cytoplasm"/>
    <property type="evidence" value="ECO:0007669"/>
    <property type="project" value="TreeGrafter"/>
</dbReference>
<dbReference type="GO" id="GO:0006145">
    <property type="term" value="P:purine nucleobase catabolic process"/>
    <property type="evidence" value="ECO:0007669"/>
    <property type="project" value="TreeGrafter"/>
</dbReference>
<keyword evidence="7" id="KW-0479">Metal-binding</keyword>
<protein>
    <recommendedName>
        <fullName evidence="6">allantoinase</fullName>
        <ecNumber evidence="6">3.5.2.5</ecNumber>
    </recommendedName>
</protein>
<evidence type="ECO:0000256" key="2">
    <source>
        <dbReference type="ARBA" id="ARBA00001947"/>
    </source>
</evidence>
<evidence type="ECO:0000256" key="7">
    <source>
        <dbReference type="ARBA" id="ARBA00022723"/>
    </source>
</evidence>
<dbReference type="GO" id="GO:0008270">
    <property type="term" value="F:zinc ion binding"/>
    <property type="evidence" value="ECO:0007669"/>
    <property type="project" value="InterPro"/>
</dbReference>
<dbReference type="GO" id="GO:0004038">
    <property type="term" value="F:allantoinase activity"/>
    <property type="evidence" value="ECO:0007669"/>
    <property type="project" value="UniProtKB-EC"/>
</dbReference>
<dbReference type="InterPro" id="IPR011059">
    <property type="entry name" value="Metal-dep_hydrolase_composite"/>
</dbReference>
<dbReference type="EMBL" id="NPHW01003117">
    <property type="protein sequence ID" value="OXV10130.1"/>
    <property type="molecule type" value="Genomic_DNA"/>
</dbReference>
<dbReference type="InterPro" id="IPR032466">
    <property type="entry name" value="Metal_Hydrolase"/>
</dbReference>
<comment type="cofactor">
    <cofactor evidence="2">
        <name>Zn(2+)</name>
        <dbReference type="ChEBI" id="CHEBI:29105"/>
    </cofactor>
</comment>
<evidence type="ECO:0000313" key="12">
    <source>
        <dbReference type="Proteomes" id="UP000243515"/>
    </source>
</evidence>
<accession>A0A232M142</accession>
<dbReference type="AlphaFoldDB" id="A0A232M142"/>
<dbReference type="OrthoDB" id="10258955at2759"/>
<evidence type="ECO:0000256" key="6">
    <source>
        <dbReference type="ARBA" id="ARBA00012863"/>
    </source>
</evidence>
<dbReference type="InterPro" id="IPR050138">
    <property type="entry name" value="DHOase/Allantoinase_Hydrolase"/>
</dbReference>
<dbReference type="SUPFAM" id="SSF51556">
    <property type="entry name" value="Metallo-dependent hydrolases"/>
    <property type="match status" value="1"/>
</dbReference>
<dbReference type="Gene3D" id="3.20.20.140">
    <property type="entry name" value="Metal-dependent hydrolases"/>
    <property type="match status" value="1"/>
</dbReference>
<comment type="subunit">
    <text evidence="5">Homotetramer.</text>
</comment>
<evidence type="ECO:0000256" key="3">
    <source>
        <dbReference type="ARBA" id="ARBA00004968"/>
    </source>
</evidence>
<comment type="pathway">
    <text evidence="3">Nitrogen metabolism; (S)-allantoin degradation; allantoate from (S)-allantoin: step 1/1.</text>
</comment>
<evidence type="ECO:0000256" key="4">
    <source>
        <dbReference type="ARBA" id="ARBA00010368"/>
    </source>
</evidence>
<comment type="catalytic activity">
    <reaction evidence="1">
        <text>(S)-allantoin + H2O = allantoate + H(+)</text>
        <dbReference type="Rhea" id="RHEA:17029"/>
        <dbReference type="ChEBI" id="CHEBI:15377"/>
        <dbReference type="ChEBI" id="CHEBI:15378"/>
        <dbReference type="ChEBI" id="CHEBI:15678"/>
        <dbReference type="ChEBI" id="CHEBI:17536"/>
        <dbReference type="EC" id="3.5.2.5"/>
    </reaction>
</comment>
<feature type="domain" description="Amidohydrolase-related" evidence="10">
    <location>
        <begin position="253"/>
        <end position="485"/>
    </location>
</feature>
<dbReference type="Pfam" id="PF01979">
    <property type="entry name" value="Amidohydro_1"/>
    <property type="match status" value="2"/>
</dbReference>
<sequence>MVDIALSAESSPAIVVVTSSRAVISGRLTPATLVISPVTGKIQSVVPFVRQASDFPAGIPYTDYSPFVLLPGLVDAHVHLNEPGRTEWEGFFSGTQAAAFGGVTTVIDMPLNAIPPTTTVTGLKEKVKSARGQCWVDVGFYGGIIPGNGAELKGLVNEGVRGFKGFLIDSGVEEFPSVTARDIKIAMAELAGEPTTLLFHAEQEVQSSAPPAGPAGPLNAYSTFLASRPPALEMCAIEEVISLSPTAPKLPLHIVHLSAVEAIPLLREARANGVPITAETCFHYLSLAAEEVAVGDTRYKCCPPIRSQANQDGLWSELERYVTDGVIKTIVSDHSPCTPDLKHLPSHITASHGTSASSAGSESEHDGNFFSAWGGISSVGLGLPILWTELSRRKKLASPENEKDREQALLDIVQWCCVNTAAQVGLEKQKGDLNIGFDADICIFDDTTEWKVEPSTMLFRNKCSPYQGQTLQGMVQETWLRGDMVFSRVQGFSSKGASGQLLLQKRT</sequence>
<evidence type="ECO:0000259" key="10">
    <source>
        <dbReference type="Pfam" id="PF01979"/>
    </source>
</evidence>
<evidence type="ECO:0000256" key="9">
    <source>
        <dbReference type="ARBA" id="ARBA00022833"/>
    </source>
</evidence>
<dbReference type="NCBIfam" id="TIGR03178">
    <property type="entry name" value="allantoinase"/>
    <property type="match status" value="1"/>
</dbReference>
<dbReference type="FunFam" id="3.20.20.140:FF:000032">
    <property type="entry name" value="Allantoinase Dal1"/>
    <property type="match status" value="1"/>
</dbReference>
<gene>
    <name evidence="11" type="ORF">Egran_02107</name>
</gene>
<dbReference type="GO" id="GO:0009442">
    <property type="term" value="P:allantoin assimilation pathway"/>
    <property type="evidence" value="ECO:0007669"/>
    <property type="project" value="EnsemblFungi"/>
</dbReference>
<keyword evidence="9" id="KW-0862">Zinc</keyword>
<keyword evidence="12" id="KW-1185">Reference proteome</keyword>
<dbReference type="SUPFAM" id="SSF51338">
    <property type="entry name" value="Composite domain of metallo-dependent hydrolases"/>
    <property type="match status" value="1"/>
</dbReference>
<organism evidence="11 12">
    <name type="scientific">Elaphomyces granulatus</name>
    <dbReference type="NCBI Taxonomy" id="519963"/>
    <lineage>
        <taxon>Eukaryota</taxon>
        <taxon>Fungi</taxon>
        <taxon>Dikarya</taxon>
        <taxon>Ascomycota</taxon>
        <taxon>Pezizomycotina</taxon>
        <taxon>Eurotiomycetes</taxon>
        <taxon>Eurotiomycetidae</taxon>
        <taxon>Eurotiales</taxon>
        <taxon>Elaphomycetaceae</taxon>
        <taxon>Elaphomyces</taxon>
    </lineage>
</organism>
<dbReference type="GO" id="GO:0050897">
    <property type="term" value="F:cobalt ion binding"/>
    <property type="evidence" value="ECO:0007669"/>
    <property type="project" value="InterPro"/>
</dbReference>
<feature type="domain" description="Amidohydrolase-related" evidence="10">
    <location>
        <begin position="68"/>
        <end position="188"/>
    </location>
</feature>
<dbReference type="PROSITE" id="PS00482">
    <property type="entry name" value="DIHYDROOROTASE_1"/>
    <property type="match status" value="1"/>
</dbReference>
<evidence type="ECO:0000256" key="1">
    <source>
        <dbReference type="ARBA" id="ARBA00001756"/>
    </source>
</evidence>
<evidence type="ECO:0000256" key="5">
    <source>
        <dbReference type="ARBA" id="ARBA00011881"/>
    </source>
</evidence>
<dbReference type="PANTHER" id="PTHR43668:SF2">
    <property type="entry name" value="ALLANTOINASE"/>
    <property type="match status" value="1"/>
</dbReference>
<dbReference type="InterPro" id="IPR006680">
    <property type="entry name" value="Amidohydro-rel"/>
</dbReference>
<dbReference type="PANTHER" id="PTHR43668">
    <property type="entry name" value="ALLANTOINASE"/>
    <property type="match status" value="1"/>
</dbReference>
<reference evidence="11 12" key="1">
    <citation type="journal article" date="2015" name="Environ. Microbiol.">
        <title>Metagenome sequence of Elaphomyces granulatus from sporocarp tissue reveals Ascomycota ectomycorrhizal fingerprints of genome expansion and a Proteobacteria-rich microbiome.</title>
        <authorList>
            <person name="Quandt C.A."/>
            <person name="Kohler A."/>
            <person name="Hesse C.N."/>
            <person name="Sharpton T.J."/>
            <person name="Martin F."/>
            <person name="Spatafora J.W."/>
        </authorList>
    </citation>
    <scope>NUCLEOTIDE SEQUENCE [LARGE SCALE GENOMIC DNA]</scope>
    <source>
        <strain evidence="11 12">OSC145934</strain>
    </source>
</reference>
<comment type="similarity">
    <text evidence="4">Belongs to the metallo-dependent hydrolases superfamily. Allantoinase family.</text>
</comment>
<dbReference type="EC" id="3.5.2.5" evidence="6"/>
<proteinExistence type="inferred from homology"/>
<evidence type="ECO:0000313" key="11">
    <source>
        <dbReference type="EMBL" id="OXV10130.1"/>
    </source>
</evidence>
<comment type="caution">
    <text evidence="11">The sequence shown here is derived from an EMBL/GenBank/DDBJ whole genome shotgun (WGS) entry which is preliminary data.</text>
</comment>
<evidence type="ECO:0000256" key="8">
    <source>
        <dbReference type="ARBA" id="ARBA00022801"/>
    </source>
</evidence>
<dbReference type="InterPro" id="IPR017593">
    <property type="entry name" value="Allantoinase"/>
</dbReference>
<dbReference type="UniPathway" id="UPA00395">
    <property type="reaction ID" value="UER00653"/>
</dbReference>
<dbReference type="Proteomes" id="UP000243515">
    <property type="component" value="Unassembled WGS sequence"/>
</dbReference>
<dbReference type="InterPro" id="IPR002195">
    <property type="entry name" value="Dihydroorotase_CS"/>
</dbReference>
<name>A0A232M142_9EURO</name>
<keyword evidence="8" id="KW-0378">Hydrolase</keyword>